<dbReference type="PRINTS" id="PR00412">
    <property type="entry name" value="EPOXHYDRLASE"/>
</dbReference>
<keyword evidence="8" id="KW-1185">Reference proteome</keyword>
<reference evidence="7 8" key="1">
    <citation type="journal article" date="2015" name="Sci. Rep.">
        <title>Chromosome-level genome map provides insights into diverse defense mechanisms in the medicinal fungus Ganoderma sinense.</title>
        <authorList>
            <person name="Zhu Y."/>
            <person name="Xu J."/>
            <person name="Sun C."/>
            <person name="Zhou S."/>
            <person name="Xu H."/>
            <person name="Nelson D.R."/>
            <person name="Qian J."/>
            <person name="Song J."/>
            <person name="Luo H."/>
            <person name="Xiang L."/>
            <person name="Li Y."/>
            <person name="Xu Z."/>
            <person name="Ji A."/>
            <person name="Wang L."/>
            <person name="Lu S."/>
            <person name="Hayward A."/>
            <person name="Sun W."/>
            <person name="Li X."/>
            <person name="Schwartz D.C."/>
            <person name="Wang Y."/>
            <person name="Chen S."/>
        </authorList>
    </citation>
    <scope>NUCLEOTIDE SEQUENCE [LARGE SCALE GENOMIC DNA]</scope>
    <source>
        <strain evidence="7 8">ZZ0214-1</strain>
    </source>
</reference>
<evidence type="ECO:0000259" key="6">
    <source>
        <dbReference type="Pfam" id="PF06441"/>
    </source>
</evidence>
<dbReference type="SUPFAM" id="SSF53474">
    <property type="entry name" value="alpha/beta-Hydrolases"/>
    <property type="match status" value="1"/>
</dbReference>
<dbReference type="Proteomes" id="UP000230002">
    <property type="component" value="Unassembled WGS sequence"/>
</dbReference>
<feature type="region of interest" description="Disordered" evidence="5">
    <location>
        <begin position="292"/>
        <end position="311"/>
    </location>
</feature>
<dbReference type="GO" id="GO:0097176">
    <property type="term" value="P:epoxide metabolic process"/>
    <property type="evidence" value="ECO:0007669"/>
    <property type="project" value="TreeGrafter"/>
</dbReference>
<dbReference type="EMBL" id="AYKW01000056">
    <property type="protein sequence ID" value="PIL25386.1"/>
    <property type="molecule type" value="Genomic_DNA"/>
</dbReference>
<evidence type="ECO:0000256" key="2">
    <source>
        <dbReference type="ARBA" id="ARBA00022797"/>
    </source>
</evidence>
<evidence type="ECO:0000256" key="1">
    <source>
        <dbReference type="ARBA" id="ARBA00010088"/>
    </source>
</evidence>
<dbReference type="InterPro" id="IPR016292">
    <property type="entry name" value="Epoxide_hydrolase"/>
</dbReference>
<feature type="compositionally biased region" description="Pro residues" evidence="5">
    <location>
        <begin position="300"/>
        <end position="311"/>
    </location>
</feature>
<feature type="active site" description="Proton donor" evidence="4">
    <location>
        <position position="344"/>
    </location>
</feature>
<name>A0A2G8RV41_9APHY</name>
<dbReference type="InterPro" id="IPR010497">
    <property type="entry name" value="Epoxide_hydro_N"/>
</dbReference>
<feature type="active site" description="Nucleophile" evidence="4">
    <location>
        <position position="180"/>
    </location>
</feature>
<dbReference type="Gene3D" id="3.40.50.1820">
    <property type="entry name" value="alpha/beta hydrolase"/>
    <property type="match status" value="1"/>
</dbReference>
<keyword evidence="2" id="KW-0058">Aromatic hydrocarbons catabolism</keyword>
<sequence length="435" mass="48753">MSKAPRPFKLAVPDADLDVLHQKLELARFPDELEGAGWEYGTPLADMKRLTEHWKNGFNWRKTEAEINKLPMFTRDIEVEGFGTLNVHFVHQVSDVRNAIPLLFVHGWLGSFLEVRKILPMLTAGGEDHPSFHVVAPSLPGFAFSEAPHKPGFRGPQYAELLNKLMLSLGYDEYVYQGGDWGHIIGKHAAFQYAHKHIKAWHTNMPWSIRPTFMEFPLIYIRTFLAFFFDKAFKELIASAPLQMARKTGYLKVQSTRPQTLGYSLADSPVGLLGWMYEKFVAGSDNYPWTEDEGTSMSLPPSPFPPSPPLSPPLRLSPSPSFLLEWISIYYFSRAGPTASTRIYYEMSGGGQWAIGRSPGWTTIPLGVSYFPREIPFPRIWVGTIGNVVVESEHDKGGHFPAFEVPEKLVADVRAMFGRGGPAHGVVPGKDGYDG</sequence>
<dbReference type="Pfam" id="PF06441">
    <property type="entry name" value="EHN"/>
    <property type="match status" value="1"/>
</dbReference>
<dbReference type="PANTHER" id="PTHR21661">
    <property type="entry name" value="EPOXIDE HYDROLASE 1-RELATED"/>
    <property type="match status" value="1"/>
</dbReference>
<evidence type="ECO:0000313" key="7">
    <source>
        <dbReference type="EMBL" id="PIL25386.1"/>
    </source>
</evidence>
<dbReference type="GO" id="GO:0004301">
    <property type="term" value="F:epoxide hydrolase activity"/>
    <property type="evidence" value="ECO:0007669"/>
    <property type="project" value="TreeGrafter"/>
</dbReference>
<evidence type="ECO:0000256" key="3">
    <source>
        <dbReference type="ARBA" id="ARBA00022801"/>
    </source>
</evidence>
<evidence type="ECO:0000256" key="5">
    <source>
        <dbReference type="SAM" id="MobiDB-lite"/>
    </source>
</evidence>
<accession>A0A2G8RV41</accession>
<proteinExistence type="inferred from homology"/>
<organism evidence="7 8">
    <name type="scientific">Ganoderma sinense ZZ0214-1</name>
    <dbReference type="NCBI Taxonomy" id="1077348"/>
    <lineage>
        <taxon>Eukaryota</taxon>
        <taxon>Fungi</taxon>
        <taxon>Dikarya</taxon>
        <taxon>Basidiomycota</taxon>
        <taxon>Agaricomycotina</taxon>
        <taxon>Agaricomycetes</taxon>
        <taxon>Polyporales</taxon>
        <taxon>Polyporaceae</taxon>
        <taxon>Ganoderma</taxon>
    </lineage>
</organism>
<feature type="domain" description="Epoxide hydrolase N-terminal" evidence="6">
    <location>
        <begin position="5"/>
        <end position="115"/>
    </location>
</feature>
<keyword evidence="3" id="KW-0378">Hydrolase</keyword>
<dbReference type="InterPro" id="IPR000639">
    <property type="entry name" value="Epox_hydrolase-like"/>
</dbReference>
<feature type="active site" description="Proton acceptor" evidence="4">
    <location>
        <position position="399"/>
    </location>
</feature>
<comment type="similarity">
    <text evidence="1">Belongs to the peptidase S33 family.</text>
</comment>
<dbReference type="STRING" id="1077348.A0A2G8RV41"/>
<protein>
    <recommendedName>
        <fullName evidence="6">Epoxide hydrolase N-terminal domain-containing protein</fullName>
    </recommendedName>
</protein>
<evidence type="ECO:0000256" key="4">
    <source>
        <dbReference type="PIRSR" id="PIRSR001112-1"/>
    </source>
</evidence>
<dbReference type="AlphaFoldDB" id="A0A2G8RV41"/>
<comment type="caution">
    <text evidence="7">The sequence shown here is derived from an EMBL/GenBank/DDBJ whole genome shotgun (WGS) entry which is preliminary data.</text>
</comment>
<dbReference type="PIRSF" id="PIRSF001112">
    <property type="entry name" value="Epoxide_hydrolase"/>
    <property type="match status" value="1"/>
</dbReference>
<dbReference type="PANTHER" id="PTHR21661:SF35">
    <property type="entry name" value="EPOXIDE HYDROLASE"/>
    <property type="match status" value="1"/>
</dbReference>
<dbReference type="OrthoDB" id="7130006at2759"/>
<dbReference type="InterPro" id="IPR029058">
    <property type="entry name" value="AB_hydrolase_fold"/>
</dbReference>
<gene>
    <name evidence="7" type="ORF">GSI_13276</name>
</gene>
<evidence type="ECO:0000313" key="8">
    <source>
        <dbReference type="Proteomes" id="UP000230002"/>
    </source>
</evidence>